<sequence length="30" mass="3643">MVMFKYYYAMSSKKQVLCCRIGDYMDHSIM</sequence>
<protein>
    <submittedName>
        <fullName evidence="1">Uncharacterized protein</fullName>
    </submittedName>
</protein>
<evidence type="ECO:0000313" key="2">
    <source>
        <dbReference type="Proteomes" id="UP000607653"/>
    </source>
</evidence>
<dbReference type="Proteomes" id="UP000607653">
    <property type="component" value="Unassembled WGS sequence"/>
</dbReference>
<gene>
    <name evidence="1" type="ORF">HUJ06_010719</name>
</gene>
<reference evidence="1 2" key="1">
    <citation type="journal article" date="2020" name="Mol. Biol. Evol.">
        <title>Distinct Expression and Methylation Patterns for Genes with Different Fates following a Single Whole-Genome Duplication in Flowering Plants.</title>
        <authorList>
            <person name="Shi T."/>
            <person name="Rahmani R.S."/>
            <person name="Gugger P.F."/>
            <person name="Wang M."/>
            <person name="Li H."/>
            <person name="Zhang Y."/>
            <person name="Li Z."/>
            <person name="Wang Q."/>
            <person name="Van de Peer Y."/>
            <person name="Marchal K."/>
            <person name="Chen J."/>
        </authorList>
    </citation>
    <scope>NUCLEOTIDE SEQUENCE [LARGE SCALE GENOMIC DNA]</scope>
    <source>
        <tissue evidence="1">Leaf</tissue>
    </source>
</reference>
<name>A0A822YRP3_NELNU</name>
<comment type="caution">
    <text evidence="1">The sequence shown here is derived from an EMBL/GenBank/DDBJ whole genome shotgun (WGS) entry which is preliminary data.</text>
</comment>
<dbReference type="EMBL" id="DUZY01000003">
    <property type="protein sequence ID" value="DAD31868.1"/>
    <property type="molecule type" value="Genomic_DNA"/>
</dbReference>
<evidence type="ECO:0000313" key="1">
    <source>
        <dbReference type="EMBL" id="DAD31868.1"/>
    </source>
</evidence>
<accession>A0A822YRP3</accession>
<keyword evidence="2" id="KW-1185">Reference proteome</keyword>
<dbReference type="AlphaFoldDB" id="A0A822YRP3"/>
<organism evidence="1 2">
    <name type="scientific">Nelumbo nucifera</name>
    <name type="common">Sacred lotus</name>
    <dbReference type="NCBI Taxonomy" id="4432"/>
    <lineage>
        <taxon>Eukaryota</taxon>
        <taxon>Viridiplantae</taxon>
        <taxon>Streptophyta</taxon>
        <taxon>Embryophyta</taxon>
        <taxon>Tracheophyta</taxon>
        <taxon>Spermatophyta</taxon>
        <taxon>Magnoliopsida</taxon>
        <taxon>Proteales</taxon>
        <taxon>Nelumbonaceae</taxon>
        <taxon>Nelumbo</taxon>
    </lineage>
</organism>
<proteinExistence type="predicted"/>